<evidence type="ECO:0000313" key="5">
    <source>
        <dbReference type="EMBL" id="MYL72011.1"/>
    </source>
</evidence>
<keyword evidence="2 4" id="KW-0808">Transferase</keyword>
<comment type="subunit">
    <text evidence="4">Homodimer.</text>
</comment>
<dbReference type="PROSITE" id="PS51682">
    <property type="entry name" value="SAM_OMT_I"/>
    <property type="match status" value="1"/>
</dbReference>
<dbReference type="GO" id="GO:0008757">
    <property type="term" value="F:S-adenosylmethionine-dependent methyltransferase activity"/>
    <property type="evidence" value="ECO:0007669"/>
    <property type="project" value="TreeGrafter"/>
</dbReference>
<dbReference type="GO" id="GO:0008171">
    <property type="term" value="F:O-methyltransferase activity"/>
    <property type="evidence" value="ECO:0007669"/>
    <property type="project" value="InterPro"/>
</dbReference>
<dbReference type="PANTHER" id="PTHR10509:SF14">
    <property type="entry name" value="CAFFEOYL-COA O-METHYLTRANSFERASE 3-RELATED"/>
    <property type="match status" value="1"/>
</dbReference>
<dbReference type="Proteomes" id="UP000450457">
    <property type="component" value="Unassembled WGS sequence"/>
</dbReference>
<comment type="caution">
    <text evidence="5">The sequence shown here is derived from an EMBL/GenBank/DDBJ whole genome shotgun (WGS) entry which is preliminary data.</text>
</comment>
<dbReference type="Pfam" id="PF01596">
    <property type="entry name" value="Methyltransf_3"/>
    <property type="match status" value="1"/>
</dbReference>
<protein>
    <recommendedName>
        <fullName evidence="4">tRNA 5-hydroxyuridine methyltransferase</fullName>
        <ecNumber evidence="4">2.1.1.-</ecNumber>
    </recommendedName>
    <alternativeName>
        <fullName evidence="4">ho5U methyltransferase</fullName>
    </alternativeName>
</protein>
<evidence type="ECO:0000313" key="6">
    <source>
        <dbReference type="Proteomes" id="UP000450457"/>
    </source>
</evidence>
<feature type="binding site" evidence="4">
    <location>
        <position position="155"/>
    </location>
    <ligand>
        <name>Mg(2+)</name>
        <dbReference type="ChEBI" id="CHEBI:18420"/>
    </ligand>
</feature>
<keyword evidence="1 4" id="KW-0489">Methyltransferase</keyword>
<feature type="binding site" evidence="4">
    <location>
        <position position="154"/>
    </location>
    <ligand>
        <name>Mg(2+)</name>
        <dbReference type="ChEBI" id="CHEBI:18420"/>
    </ligand>
</feature>
<evidence type="ECO:0000256" key="1">
    <source>
        <dbReference type="ARBA" id="ARBA00022603"/>
    </source>
</evidence>
<keyword evidence="4" id="KW-0819">tRNA processing</keyword>
<feature type="binding site" evidence="4">
    <location>
        <position position="63"/>
    </location>
    <ligand>
        <name>S-adenosyl-L-methionine</name>
        <dbReference type="ChEBI" id="CHEBI:59789"/>
    </ligand>
</feature>
<dbReference type="GO" id="GO:0016300">
    <property type="term" value="F:tRNA (uridine) methyltransferase activity"/>
    <property type="evidence" value="ECO:0007669"/>
    <property type="project" value="UniProtKB-UniRule"/>
</dbReference>
<feature type="binding site" evidence="4">
    <location>
        <position position="128"/>
    </location>
    <ligand>
        <name>Mg(2+)</name>
        <dbReference type="ChEBI" id="CHEBI:18420"/>
    </ligand>
</feature>
<dbReference type="SUPFAM" id="SSF53335">
    <property type="entry name" value="S-adenosyl-L-methionine-dependent methyltransferases"/>
    <property type="match status" value="1"/>
</dbReference>
<dbReference type="OrthoDB" id="9799672at2"/>
<keyword evidence="4" id="KW-0479">Metal-binding</keyword>
<proteinExistence type="inferred from homology"/>
<dbReference type="HAMAP" id="MF_02217">
    <property type="entry name" value="TrmR_methyltr"/>
    <property type="match status" value="1"/>
</dbReference>
<feature type="binding site" evidence="4">
    <location>
        <position position="80"/>
    </location>
    <ligand>
        <name>S-adenosyl-L-methionine</name>
        <dbReference type="ChEBI" id="CHEBI:59789"/>
    </ligand>
</feature>
<keyword evidence="4" id="KW-0460">Magnesium</keyword>
<dbReference type="EMBL" id="WMFA01000005">
    <property type="protein sequence ID" value="MYL72011.1"/>
    <property type="molecule type" value="Genomic_DNA"/>
</dbReference>
<evidence type="ECO:0000256" key="3">
    <source>
        <dbReference type="ARBA" id="ARBA00022691"/>
    </source>
</evidence>
<feature type="binding site" evidence="4">
    <location>
        <position position="33"/>
    </location>
    <ligand>
        <name>S-adenosyl-L-methionine</name>
        <dbReference type="ChEBI" id="CHEBI:59789"/>
    </ligand>
</feature>
<accession>A0A845FDT7</accession>
<feature type="binding site" evidence="4">
    <location>
        <begin position="108"/>
        <end position="109"/>
    </location>
    <ligand>
        <name>S-adenosyl-L-methionine</name>
        <dbReference type="ChEBI" id="CHEBI:59789"/>
    </ligand>
</feature>
<feature type="binding site" evidence="4">
    <location>
        <position position="128"/>
    </location>
    <ligand>
        <name>S-adenosyl-L-methionine</name>
        <dbReference type="ChEBI" id="CHEBI:59789"/>
    </ligand>
</feature>
<comment type="catalytic activity">
    <reaction evidence="4">
        <text>5-hydroxyuridine(34) in tRNA + S-adenosyl-L-methionine = 5-methoxyuridine(34) in tRNA + S-adenosyl-L-homocysteine + H(+)</text>
        <dbReference type="Rhea" id="RHEA:60524"/>
        <dbReference type="Rhea" id="RHEA-COMP:13381"/>
        <dbReference type="Rhea" id="RHEA-COMP:15591"/>
        <dbReference type="ChEBI" id="CHEBI:15378"/>
        <dbReference type="ChEBI" id="CHEBI:57856"/>
        <dbReference type="ChEBI" id="CHEBI:59789"/>
        <dbReference type="ChEBI" id="CHEBI:136877"/>
        <dbReference type="ChEBI" id="CHEBI:143860"/>
    </reaction>
</comment>
<dbReference type="GO" id="GO:0000287">
    <property type="term" value="F:magnesium ion binding"/>
    <property type="evidence" value="ECO:0007669"/>
    <property type="project" value="UniProtKB-UniRule"/>
</dbReference>
<gene>
    <name evidence="4" type="primary">trmR</name>
    <name evidence="5" type="ORF">GLW00_14200</name>
</gene>
<dbReference type="PANTHER" id="PTHR10509">
    <property type="entry name" value="O-METHYLTRANSFERASE-RELATED"/>
    <property type="match status" value="1"/>
</dbReference>
<name>A0A845FDT7_9BACI</name>
<keyword evidence="3 4" id="KW-0949">S-adenosyl-L-methionine</keyword>
<dbReference type="AlphaFoldDB" id="A0A845FDT7"/>
<dbReference type="EC" id="2.1.1.-" evidence="4"/>
<dbReference type="InterPro" id="IPR029063">
    <property type="entry name" value="SAM-dependent_MTases_sf"/>
</dbReference>
<dbReference type="GO" id="GO:0030488">
    <property type="term" value="P:tRNA methylation"/>
    <property type="evidence" value="ECO:0007669"/>
    <property type="project" value="UniProtKB-UniRule"/>
</dbReference>
<dbReference type="InterPro" id="IPR043675">
    <property type="entry name" value="TrmR_methyltr"/>
</dbReference>
<comment type="function">
    <text evidence="4">Catalyzes the methylation of 5-hydroxyuridine (ho5U) to form 5-methoxyuridine (mo5U) at position 34 in tRNAs.</text>
</comment>
<evidence type="ECO:0000256" key="2">
    <source>
        <dbReference type="ARBA" id="ARBA00022679"/>
    </source>
</evidence>
<evidence type="ECO:0000256" key="4">
    <source>
        <dbReference type="HAMAP-Rule" id="MF_02217"/>
    </source>
</evidence>
<dbReference type="InterPro" id="IPR002935">
    <property type="entry name" value="SAM_O-MeTrfase"/>
</dbReference>
<organism evidence="5 6">
    <name type="scientific">Halobacillus litoralis</name>
    <dbReference type="NCBI Taxonomy" id="45668"/>
    <lineage>
        <taxon>Bacteria</taxon>
        <taxon>Bacillati</taxon>
        <taxon>Bacillota</taxon>
        <taxon>Bacilli</taxon>
        <taxon>Bacillales</taxon>
        <taxon>Bacillaceae</taxon>
        <taxon>Halobacillus</taxon>
    </lineage>
</organism>
<reference evidence="5 6" key="1">
    <citation type="submission" date="2019-11" db="EMBL/GenBank/DDBJ databases">
        <title>Genome sequences of 17 halophilic strains isolated from different environments.</title>
        <authorList>
            <person name="Furrow R.E."/>
        </authorList>
    </citation>
    <scope>NUCLEOTIDE SEQUENCE [LARGE SCALE GENOMIC DNA]</scope>
    <source>
        <strain evidence="5 6">SL-4</strain>
    </source>
</reference>
<dbReference type="InterPro" id="IPR050362">
    <property type="entry name" value="Cation-dep_OMT"/>
</dbReference>
<comment type="similarity">
    <text evidence="4">Belongs to the class I-like SAM-binding methyltransferase superfamily. Cation-dependent O-methyltransferase family.</text>
</comment>
<dbReference type="Gene3D" id="3.40.50.150">
    <property type="entry name" value="Vaccinia Virus protein VP39"/>
    <property type="match status" value="1"/>
</dbReference>
<dbReference type="CDD" id="cd02440">
    <property type="entry name" value="AdoMet_MTases"/>
    <property type="match status" value="1"/>
</dbReference>
<sequence>MNQEEYLQSLLSEPSKDVKKMESEAEKQRVPIMEPLGIDFLMQLLRIHQPKKILEIGTAIGYSALRMLEACPGSHIITVERDEQRYKEALKNIKAMNAEEQIHVIHGDALEVASTIEKDGQFDLLFIDAAKGKYEEFFHLYSPMVSDQGVILSDNVLFKGLVADDSEASPRMAKIAGKIRRFNEWLVQHPDYNTTIVPIGDGVAITKKKHKHK</sequence>